<organism evidence="19 20">
    <name type="scientific">Platysternon megacephalum</name>
    <name type="common">big-headed turtle</name>
    <dbReference type="NCBI Taxonomy" id="55544"/>
    <lineage>
        <taxon>Eukaryota</taxon>
        <taxon>Metazoa</taxon>
        <taxon>Chordata</taxon>
        <taxon>Craniata</taxon>
        <taxon>Vertebrata</taxon>
        <taxon>Euteleostomi</taxon>
        <taxon>Archelosauria</taxon>
        <taxon>Testudinata</taxon>
        <taxon>Testudines</taxon>
        <taxon>Cryptodira</taxon>
        <taxon>Durocryptodira</taxon>
        <taxon>Testudinoidea</taxon>
        <taxon>Platysternidae</taxon>
        <taxon>Platysternon</taxon>
    </lineage>
</organism>
<keyword evidence="4" id="KW-0430">Lectin</keyword>
<dbReference type="GO" id="GO:0070062">
    <property type="term" value="C:extracellular exosome"/>
    <property type="evidence" value="ECO:0007669"/>
    <property type="project" value="TreeGrafter"/>
</dbReference>
<dbReference type="GO" id="GO:0055037">
    <property type="term" value="C:recycling endosome"/>
    <property type="evidence" value="ECO:0007669"/>
    <property type="project" value="TreeGrafter"/>
</dbReference>
<feature type="region of interest" description="Disordered" evidence="16">
    <location>
        <begin position="1"/>
        <end position="34"/>
    </location>
</feature>
<dbReference type="GO" id="GO:0007155">
    <property type="term" value="P:cell adhesion"/>
    <property type="evidence" value="ECO:0007669"/>
    <property type="project" value="UniProtKB-KW"/>
</dbReference>
<dbReference type="SMART" id="SM00409">
    <property type="entry name" value="IG"/>
    <property type="match status" value="6"/>
</dbReference>
<dbReference type="GO" id="GO:0019903">
    <property type="term" value="F:protein phosphatase binding"/>
    <property type="evidence" value="ECO:0007669"/>
    <property type="project" value="TreeGrafter"/>
</dbReference>
<comment type="similarity">
    <text evidence="11">Belongs to the immunoglobulin superfamily. SIGLEC (sialic acid binding Ig-like lectin) family.</text>
</comment>
<protein>
    <recommendedName>
        <fullName evidence="12">B-cell receptor CD22</fullName>
    </recommendedName>
    <alternativeName>
        <fullName evidence="13">Sialic acid-binding Ig-like lectin 2</fullName>
    </alternativeName>
</protein>
<evidence type="ECO:0000256" key="15">
    <source>
        <dbReference type="ARBA" id="ARBA00046458"/>
    </source>
</evidence>
<feature type="domain" description="Ig-like" evidence="18">
    <location>
        <begin position="632"/>
        <end position="715"/>
    </location>
</feature>
<evidence type="ECO:0000256" key="11">
    <source>
        <dbReference type="ARBA" id="ARBA00038361"/>
    </source>
</evidence>
<feature type="compositionally biased region" description="Pro residues" evidence="16">
    <location>
        <begin position="1"/>
        <end position="11"/>
    </location>
</feature>
<evidence type="ECO:0000259" key="18">
    <source>
        <dbReference type="PROSITE" id="PS50835"/>
    </source>
</evidence>
<dbReference type="Pfam" id="PF13927">
    <property type="entry name" value="Ig_3"/>
    <property type="match status" value="2"/>
</dbReference>
<keyword evidence="17" id="KW-1133">Transmembrane helix</keyword>
<evidence type="ECO:0000256" key="4">
    <source>
        <dbReference type="ARBA" id="ARBA00022734"/>
    </source>
</evidence>
<dbReference type="InterPro" id="IPR013162">
    <property type="entry name" value="CD80_C2-set"/>
</dbReference>
<evidence type="ECO:0000256" key="9">
    <source>
        <dbReference type="ARBA" id="ARBA00023180"/>
    </source>
</evidence>
<accession>A0A4D9DMJ1</accession>
<evidence type="ECO:0000256" key="2">
    <source>
        <dbReference type="ARBA" id="ARBA00022475"/>
    </source>
</evidence>
<feature type="domain" description="Ig-like" evidence="18">
    <location>
        <begin position="367"/>
        <end position="451"/>
    </location>
</feature>
<keyword evidence="5" id="KW-0677">Repeat</keyword>
<reference evidence="19 20" key="1">
    <citation type="submission" date="2019-04" db="EMBL/GenBank/DDBJ databases">
        <title>Draft genome of the big-headed turtle Platysternon megacephalum.</title>
        <authorList>
            <person name="Gong S."/>
        </authorList>
    </citation>
    <scope>NUCLEOTIDE SEQUENCE [LARGE SCALE GENOMIC DNA]</scope>
    <source>
        <strain evidence="19">DO16091913</strain>
        <tissue evidence="19">Muscle</tissue>
    </source>
</reference>
<evidence type="ECO:0000256" key="16">
    <source>
        <dbReference type="SAM" id="MobiDB-lite"/>
    </source>
</evidence>
<dbReference type="EMBL" id="QXTE01000589">
    <property type="protein sequence ID" value="TFJ96789.1"/>
    <property type="molecule type" value="Genomic_DNA"/>
</dbReference>
<dbReference type="SUPFAM" id="SSF48726">
    <property type="entry name" value="Immunoglobulin"/>
    <property type="match status" value="5"/>
</dbReference>
<keyword evidence="19" id="KW-0675">Receptor</keyword>
<dbReference type="PROSITE" id="PS50835">
    <property type="entry name" value="IG_LIKE"/>
    <property type="match status" value="5"/>
</dbReference>
<comment type="function">
    <text evidence="14">Most highly expressed siglec (sialic acid-binding immunoglobulin-like lectin) on B-cells that plays a role in various aspects of B-cell biology including differentiation, antigen presentation, and trafficking to bone marrow. Binds to alpha 2,6-linked sialic acid residues of surface molecules such as CD22 itself, CD45 and IgM in a cis configuration. Can also bind to ligands on other cells as an adhesion molecule in a trans configuration. Acts as an inhibitory coreceptor on the surface of B-cells and inhibits B-cell receptor induced signaling, characterized by inhibition of the calcium mobilization and cellular activation. Mechanistically, the immunoreceptor tyrosine-based inhibitory motif domain is phosphorylated by the Src kinase LYN, which in turn leads to the recruitment of the protein tyrosine phosphatase 1/PTPN6, leading to the negative regulation of BCR signaling. If this negative signaling from is of sufficient strength, apoptosis of the B-cell can be induced.</text>
</comment>
<sequence>MGQPPTPPPSCLPSMPGSCPPMLSQREESERTQMQLNNPLHLQRKGEVWSCPSRCSGARPPSSPPGGPTEISFPPRPARCHFPFPLRSCRTDCSAPPGQIGCRSRGCRTRYKHRGCPGVTMRRLVWLLFLPGFLCYCVQGPVEVPKSLIAWAGACLSIPCRYQSCLLNPIRTNKLIINSLTWYLNPVFDPEKKDFSGTVLYKPSADISPAFAGRVRFLGDLERDCSLQLSDLRASENGSYGLRLIVSKPGKQQEEAKWMTEISVNVMDSPPAPQIQAPSKLRESTPVDVICSVAYHCPDYPITLTWVGLGHGTPESTMRTESGRTENTLTFTPTWQDHGKNVTCRLSAPAGTPSSESSVVLDVKYAPKGVQLKATPGQTIREGDRLVLMCMTKGSNPPVSTYNWYKDTQYMYQWREQRLEFEAKGDEHSGSYLCEAVNEISSVRSPMLRIDVQYAPKDARVELVTGSPIQEGTTVVLSCSCRAHPPVSNYTWYRNGQHIPAQTQQELRFDRIHADQSGSYHCEPQNRVGMSESPAITVDVQYPPREVRITLENRQRILEGDVVTLNCSVDSSNPPVTKYTWYKDNSQYQETQESILTFPATKERSGSYSCAAQNAISYRQSPPVSVDVQYAPQHVAVVRQKSGSIKEGEAVTLECFVGSANPSSLHYAWYKDEARQGENSNRLQLAAVVSADSGQYWCEAKNDVGTTRAEPILLNVWFSSMTIAKNSALGVGVVLVFIPLLVALVFALRRCVVKKPNLPPKGEAKGDYENVGARPEEEEEELNYCTLVLPPRTRAPRGRWECESDSESEASVQYAALRH</sequence>
<keyword evidence="2" id="KW-1003">Cell membrane</keyword>
<keyword evidence="3" id="KW-0732">Signal</keyword>
<feature type="domain" description="Ig-like" evidence="18">
    <location>
        <begin position="270"/>
        <end position="360"/>
    </location>
</feature>
<dbReference type="AlphaFoldDB" id="A0A4D9DMJ1"/>
<feature type="domain" description="Ig-like" evidence="18">
    <location>
        <begin position="456"/>
        <end position="537"/>
    </location>
</feature>
<keyword evidence="7 17" id="KW-0472">Membrane</keyword>
<dbReference type="GO" id="GO:0050859">
    <property type="term" value="P:negative regulation of B cell receptor signaling pathway"/>
    <property type="evidence" value="ECO:0007669"/>
    <property type="project" value="TreeGrafter"/>
</dbReference>
<dbReference type="GO" id="GO:0009897">
    <property type="term" value="C:external side of plasma membrane"/>
    <property type="evidence" value="ECO:0007669"/>
    <property type="project" value="TreeGrafter"/>
</dbReference>
<name>A0A4D9DMJ1_9SAUR</name>
<evidence type="ECO:0000256" key="3">
    <source>
        <dbReference type="ARBA" id="ARBA00022729"/>
    </source>
</evidence>
<evidence type="ECO:0000256" key="6">
    <source>
        <dbReference type="ARBA" id="ARBA00022889"/>
    </source>
</evidence>
<dbReference type="SMART" id="SM00408">
    <property type="entry name" value="IGc2"/>
    <property type="match status" value="4"/>
</dbReference>
<dbReference type="Pfam" id="PF13895">
    <property type="entry name" value="Ig_2"/>
    <property type="match status" value="2"/>
</dbReference>
<dbReference type="InterPro" id="IPR003599">
    <property type="entry name" value="Ig_sub"/>
</dbReference>
<dbReference type="OrthoDB" id="6250964at2759"/>
<keyword evidence="8" id="KW-1015">Disulfide bond</keyword>
<dbReference type="Pfam" id="PF08205">
    <property type="entry name" value="C2-set_2"/>
    <property type="match status" value="1"/>
</dbReference>
<gene>
    <name evidence="19" type="ORF">DR999_PMT21413</name>
</gene>
<feature type="region of interest" description="Disordered" evidence="16">
    <location>
        <begin position="795"/>
        <end position="819"/>
    </location>
</feature>
<evidence type="ECO:0000256" key="1">
    <source>
        <dbReference type="ARBA" id="ARBA00004251"/>
    </source>
</evidence>
<evidence type="ECO:0000313" key="19">
    <source>
        <dbReference type="EMBL" id="TFJ96789.1"/>
    </source>
</evidence>
<dbReference type="InterPro" id="IPR003598">
    <property type="entry name" value="Ig_sub2"/>
</dbReference>
<dbReference type="PANTHER" id="PTHR46958">
    <property type="entry name" value="B-CELL RECEPTOR CD22"/>
    <property type="match status" value="1"/>
</dbReference>
<comment type="subunit">
    <text evidence="15">Predominantly monomer of isoform CD22-beta. Also found as heterodimer of isoform CD22-beta and a shorter isoform. Interacts with PTPN6/SHP-1, LYN, SYK, PIK3R1/PIK3R2 and PLCG1 upon phosphorylation. Interacts with GRB2, INPP5D and SHC1 upon phosphorylation. May form a complex with INPP5D/SHIP, GRB2 and SHC1.</text>
</comment>
<keyword evidence="6" id="KW-0130">Cell adhesion</keyword>
<dbReference type="PANTHER" id="PTHR46958:SF1">
    <property type="entry name" value="B-CELL RECEPTOR CD22"/>
    <property type="match status" value="1"/>
</dbReference>
<keyword evidence="9" id="KW-0325">Glycoprotein</keyword>
<evidence type="ECO:0000256" key="12">
    <source>
        <dbReference type="ARBA" id="ARBA00040106"/>
    </source>
</evidence>
<evidence type="ECO:0000256" key="17">
    <source>
        <dbReference type="SAM" id="Phobius"/>
    </source>
</evidence>
<evidence type="ECO:0000256" key="5">
    <source>
        <dbReference type="ARBA" id="ARBA00022737"/>
    </source>
</evidence>
<feature type="compositionally biased region" description="Low complexity" evidence="16">
    <location>
        <begin position="12"/>
        <end position="24"/>
    </location>
</feature>
<dbReference type="Proteomes" id="UP000297703">
    <property type="component" value="Unassembled WGS sequence"/>
</dbReference>
<feature type="transmembrane region" description="Helical" evidence="17">
    <location>
        <begin position="728"/>
        <end position="748"/>
    </location>
</feature>
<dbReference type="InterPro" id="IPR013783">
    <property type="entry name" value="Ig-like_fold"/>
</dbReference>
<dbReference type="Gene3D" id="2.60.40.10">
    <property type="entry name" value="Immunoglobulins"/>
    <property type="match status" value="6"/>
</dbReference>
<dbReference type="STRING" id="55544.A0A4D9DMJ1"/>
<evidence type="ECO:0000256" key="8">
    <source>
        <dbReference type="ARBA" id="ARBA00023157"/>
    </source>
</evidence>
<keyword evidence="20" id="KW-1185">Reference proteome</keyword>
<keyword evidence="10" id="KW-0393">Immunoglobulin domain</keyword>
<evidence type="ECO:0000256" key="13">
    <source>
        <dbReference type="ARBA" id="ARBA00041781"/>
    </source>
</evidence>
<dbReference type="GO" id="GO:0042113">
    <property type="term" value="P:B cell activation"/>
    <property type="evidence" value="ECO:0007669"/>
    <property type="project" value="TreeGrafter"/>
</dbReference>
<reference evidence="19 20" key="2">
    <citation type="submission" date="2019-04" db="EMBL/GenBank/DDBJ databases">
        <title>The genome sequence of big-headed turtle.</title>
        <authorList>
            <person name="Gong S."/>
        </authorList>
    </citation>
    <scope>NUCLEOTIDE SEQUENCE [LARGE SCALE GENOMIC DNA]</scope>
    <source>
        <strain evidence="19">DO16091913</strain>
        <tissue evidence="19">Muscle</tissue>
    </source>
</reference>
<evidence type="ECO:0000313" key="20">
    <source>
        <dbReference type="Proteomes" id="UP000297703"/>
    </source>
</evidence>
<dbReference type="InterPro" id="IPR036179">
    <property type="entry name" value="Ig-like_dom_sf"/>
</dbReference>
<proteinExistence type="inferred from homology"/>
<dbReference type="InterPro" id="IPR056386">
    <property type="entry name" value="Ig_CD22"/>
</dbReference>
<dbReference type="InterPro" id="IPR007110">
    <property type="entry name" value="Ig-like_dom"/>
</dbReference>
<evidence type="ECO:0000256" key="7">
    <source>
        <dbReference type="ARBA" id="ARBA00023136"/>
    </source>
</evidence>
<dbReference type="GO" id="GO:0005769">
    <property type="term" value="C:early endosome"/>
    <property type="evidence" value="ECO:0007669"/>
    <property type="project" value="TreeGrafter"/>
</dbReference>
<dbReference type="Pfam" id="PF24518">
    <property type="entry name" value="Ig_CD22"/>
    <property type="match status" value="1"/>
</dbReference>
<dbReference type="GO" id="GO:0033691">
    <property type="term" value="F:sialic acid binding"/>
    <property type="evidence" value="ECO:0007669"/>
    <property type="project" value="TreeGrafter"/>
</dbReference>
<comment type="caution">
    <text evidence="19">The sequence shown here is derived from an EMBL/GenBank/DDBJ whole genome shotgun (WGS) entry which is preliminary data.</text>
</comment>
<evidence type="ECO:0000256" key="10">
    <source>
        <dbReference type="ARBA" id="ARBA00023319"/>
    </source>
</evidence>
<evidence type="ECO:0000256" key="14">
    <source>
        <dbReference type="ARBA" id="ARBA00045430"/>
    </source>
</evidence>
<keyword evidence="17" id="KW-0812">Transmembrane</keyword>
<dbReference type="GO" id="GO:0030246">
    <property type="term" value="F:carbohydrate binding"/>
    <property type="evidence" value="ECO:0007669"/>
    <property type="project" value="UniProtKB-KW"/>
</dbReference>
<dbReference type="GO" id="GO:0042609">
    <property type="term" value="F:CD4 receptor binding"/>
    <property type="evidence" value="ECO:0007669"/>
    <property type="project" value="TreeGrafter"/>
</dbReference>
<feature type="domain" description="Ig-like" evidence="18">
    <location>
        <begin position="544"/>
        <end position="625"/>
    </location>
</feature>
<comment type="subcellular location">
    <subcellularLocation>
        <location evidence="1">Cell membrane</location>
        <topology evidence="1">Single-pass type I membrane protein</topology>
    </subcellularLocation>
</comment>
<dbReference type="GO" id="GO:0030888">
    <property type="term" value="P:regulation of B cell proliferation"/>
    <property type="evidence" value="ECO:0007669"/>
    <property type="project" value="TreeGrafter"/>
</dbReference>